<keyword evidence="3 5" id="KW-0456">Lyase</keyword>
<dbReference type="InterPro" id="IPR020557">
    <property type="entry name" value="Fumarate_lyase_CS"/>
</dbReference>
<dbReference type="UniPathway" id="UPA00075">
    <property type="reaction ID" value="UER00336"/>
</dbReference>
<comment type="similarity">
    <text evidence="5">Belongs to the lyase 1 family. Adenylosuccinate lyase subfamily.</text>
</comment>
<comment type="catalytic activity">
    <reaction evidence="5">
        <text>N(6)-(1,2-dicarboxyethyl)-AMP = fumarate + AMP</text>
        <dbReference type="Rhea" id="RHEA:16853"/>
        <dbReference type="ChEBI" id="CHEBI:29806"/>
        <dbReference type="ChEBI" id="CHEBI:57567"/>
        <dbReference type="ChEBI" id="CHEBI:456215"/>
        <dbReference type="EC" id="4.3.2.2"/>
    </reaction>
</comment>
<dbReference type="Pfam" id="PF10397">
    <property type="entry name" value="ADSL_C"/>
    <property type="match status" value="1"/>
</dbReference>
<dbReference type="CDD" id="cd03302">
    <property type="entry name" value="Adenylsuccinate_lyase_2"/>
    <property type="match status" value="1"/>
</dbReference>
<sequence>MRESYESPFSKRYASKEMQKLFSPDFKFKTWRRLWIALAKAEKALGLDITDEQIAELEAHADDINYEVAEAREKEVRHDVMSHVYAYGVQCPKAKPIIHLGATSCYVGDNTDIIIMREALKLLRGKIINVISRLSKFAMKYKDMPALAYTHLQPAQLTTVGKRATLWINDLVMDLEDLDYRLENLAMLGSKGTTGTQASFMELFDGDSEKVKKLEKLIAEEMGFNKVVPVSGQTYSRKIDSQIVNVLSGIAQSASKFSYDMRLLQNFKEMEEPFEKHQIGSSAMPYKRNPMRCERITALARYLMTDALNPAYTAATQWFERTLDDSANKRIAVAEAFLAADGILNIYMNVADDIVVYPKVIRQRVMRELPFMATENIMMSAVKKGGDRQELHERIRQHSLAASKRVKEEGLENDLLERICADKAFGLDRSEIDSLLEPEKYTGRAPQQVVEFITERVQPILDANKDVLGETTELSV</sequence>
<gene>
    <name evidence="7" type="primary">ADSL</name>
    <name evidence="7" type="ORF">CCDG5_0037</name>
</gene>
<comment type="pathway">
    <text evidence="5">Purine metabolism; IMP biosynthesis via de novo pathway; 5-amino-1-(5-phospho-D-ribosyl)imidazole-4-carboxamide from 5-amino-1-(5-phospho-D-ribosyl)imidazole-4-carboxylate: step 2/2.</text>
</comment>
<dbReference type="KEGG" id="ccel:CCDG5_0037"/>
<dbReference type="InterPro" id="IPR008948">
    <property type="entry name" value="L-Aspartase-like"/>
</dbReference>
<keyword evidence="8" id="KW-1185">Reference proteome</keyword>
<evidence type="ECO:0000256" key="5">
    <source>
        <dbReference type="RuleBase" id="RU361172"/>
    </source>
</evidence>
<dbReference type="GO" id="GO:0006189">
    <property type="term" value="P:'de novo' IMP biosynthetic process"/>
    <property type="evidence" value="ECO:0007669"/>
    <property type="project" value="UniProtKB-UniPathway"/>
</dbReference>
<dbReference type="GO" id="GO:0008652">
    <property type="term" value="P:amino acid biosynthetic process"/>
    <property type="evidence" value="ECO:0007669"/>
    <property type="project" value="UniProtKB-KW"/>
</dbReference>
<dbReference type="EMBL" id="LM995447">
    <property type="protein sequence ID" value="CDZ23188.1"/>
    <property type="molecule type" value="Genomic_DNA"/>
</dbReference>
<dbReference type="Pfam" id="PF00206">
    <property type="entry name" value="Lyase_1"/>
    <property type="match status" value="1"/>
</dbReference>
<dbReference type="SUPFAM" id="SSF48557">
    <property type="entry name" value="L-aspartase-like"/>
    <property type="match status" value="1"/>
</dbReference>
<protein>
    <recommendedName>
        <fullName evidence="4 5">Adenylosuccinate lyase</fullName>
        <shortName evidence="5">ASL</shortName>
        <ecNumber evidence="4 5">4.3.2.2</ecNumber>
    </recommendedName>
    <alternativeName>
        <fullName evidence="5">Adenylosuccinase</fullName>
    </alternativeName>
</protein>
<dbReference type="PANTHER" id="PTHR43172">
    <property type="entry name" value="ADENYLOSUCCINATE LYASE"/>
    <property type="match status" value="1"/>
</dbReference>
<dbReference type="SMART" id="SM00998">
    <property type="entry name" value="ADSL_C"/>
    <property type="match status" value="1"/>
</dbReference>
<dbReference type="Gene3D" id="1.20.200.10">
    <property type="entry name" value="Fumarase/aspartase (Central domain)"/>
    <property type="match status" value="1"/>
</dbReference>
<dbReference type="PATRIC" id="fig|29343.3.peg.42"/>
<dbReference type="InterPro" id="IPR000362">
    <property type="entry name" value="Fumarate_lyase_fam"/>
</dbReference>
<dbReference type="GO" id="GO:0005829">
    <property type="term" value="C:cytosol"/>
    <property type="evidence" value="ECO:0007669"/>
    <property type="project" value="TreeGrafter"/>
</dbReference>
<name>A0A078KL37_9FIRM</name>
<evidence type="ECO:0000256" key="4">
    <source>
        <dbReference type="NCBIfam" id="TIGR00928"/>
    </source>
</evidence>
<evidence type="ECO:0000313" key="7">
    <source>
        <dbReference type="EMBL" id="CDZ23188.1"/>
    </source>
</evidence>
<evidence type="ECO:0000313" key="8">
    <source>
        <dbReference type="Proteomes" id="UP000032431"/>
    </source>
</evidence>
<dbReference type="HOGENOM" id="CLU_030949_1_1_9"/>
<dbReference type="GO" id="GO:0004018">
    <property type="term" value="F:N6-(1,2-dicarboxyethyl)AMP AMP-lyase (fumarate-forming) activity"/>
    <property type="evidence" value="ECO:0007669"/>
    <property type="project" value="UniProtKB-UniRule"/>
</dbReference>
<evidence type="ECO:0000256" key="3">
    <source>
        <dbReference type="ARBA" id="ARBA00023239"/>
    </source>
</evidence>
<dbReference type="PROSITE" id="PS00163">
    <property type="entry name" value="FUMARATE_LYASES"/>
    <property type="match status" value="1"/>
</dbReference>
<dbReference type="PRINTS" id="PR00149">
    <property type="entry name" value="FUMRATELYASE"/>
</dbReference>
<dbReference type="Proteomes" id="UP000032431">
    <property type="component" value="Chromosome I"/>
</dbReference>
<feature type="domain" description="Adenylosuccinate lyase C-terminal" evidence="6">
    <location>
        <begin position="369"/>
        <end position="453"/>
    </location>
</feature>
<evidence type="ECO:0000259" key="6">
    <source>
        <dbReference type="SMART" id="SM00998"/>
    </source>
</evidence>
<dbReference type="Gene3D" id="1.10.275.60">
    <property type="match status" value="1"/>
</dbReference>
<comment type="pathway">
    <text evidence="5">Purine metabolism; AMP biosynthesis via de novo pathway; AMP from IMP: step 2/2.</text>
</comment>
<dbReference type="FunFam" id="1.10.275.60:FF:000001">
    <property type="entry name" value="Adenylosuccinate lyase"/>
    <property type="match status" value="1"/>
</dbReference>
<evidence type="ECO:0000256" key="1">
    <source>
        <dbReference type="ARBA" id="ARBA00022605"/>
    </source>
</evidence>
<proteinExistence type="inferred from homology"/>
<dbReference type="Gene3D" id="1.10.40.30">
    <property type="entry name" value="Fumarase/aspartase (C-terminal domain)"/>
    <property type="match status" value="1"/>
</dbReference>
<keyword evidence="1" id="KW-0028">Amino-acid biosynthesis</keyword>
<comment type="catalytic activity">
    <reaction evidence="5">
        <text>(2S)-2-[5-amino-1-(5-phospho-beta-D-ribosyl)imidazole-4-carboxamido]succinate = 5-amino-1-(5-phospho-beta-D-ribosyl)imidazole-4-carboxamide + fumarate</text>
        <dbReference type="Rhea" id="RHEA:23920"/>
        <dbReference type="ChEBI" id="CHEBI:29806"/>
        <dbReference type="ChEBI" id="CHEBI:58443"/>
        <dbReference type="ChEBI" id="CHEBI:58475"/>
        <dbReference type="EC" id="4.3.2.2"/>
    </reaction>
</comment>
<accession>A0A078KL37</accession>
<organism evidence="7 8">
    <name type="scientific">[Clostridium] cellulosi</name>
    <dbReference type="NCBI Taxonomy" id="29343"/>
    <lineage>
        <taxon>Bacteria</taxon>
        <taxon>Bacillati</taxon>
        <taxon>Bacillota</taxon>
        <taxon>Clostridia</taxon>
        <taxon>Eubacteriales</taxon>
        <taxon>Oscillospiraceae</taxon>
        <taxon>Oscillospiraceae incertae sedis</taxon>
    </lineage>
</organism>
<dbReference type="InterPro" id="IPR022761">
    <property type="entry name" value="Fumarate_lyase_N"/>
</dbReference>
<dbReference type="InterPro" id="IPR019468">
    <property type="entry name" value="AdenyloSucc_lyase_C"/>
</dbReference>
<evidence type="ECO:0000256" key="2">
    <source>
        <dbReference type="ARBA" id="ARBA00022755"/>
    </source>
</evidence>
<dbReference type="GO" id="GO:0044208">
    <property type="term" value="P:'de novo' AMP biosynthetic process"/>
    <property type="evidence" value="ECO:0007669"/>
    <property type="project" value="UniProtKB-UniPathway"/>
</dbReference>
<dbReference type="OrthoDB" id="9768878at2"/>
<dbReference type="EC" id="4.3.2.2" evidence="4 5"/>
<dbReference type="STRING" id="29343.CCDG5_0037"/>
<dbReference type="AlphaFoldDB" id="A0A078KL37"/>
<reference evidence="8" key="1">
    <citation type="submission" date="2014-07" db="EMBL/GenBank/DDBJ databases">
        <authorList>
            <person name="Wibberg D."/>
        </authorList>
    </citation>
    <scope>NUCLEOTIDE SEQUENCE [LARGE SCALE GENOMIC DNA]</scope>
    <source>
        <strain evidence="8">DG5</strain>
    </source>
</reference>
<keyword evidence="2 5" id="KW-0658">Purine biosynthesis</keyword>
<dbReference type="InterPro" id="IPR004769">
    <property type="entry name" value="Pur_lyase"/>
</dbReference>
<dbReference type="PANTHER" id="PTHR43172:SF1">
    <property type="entry name" value="ADENYLOSUCCINATE LYASE"/>
    <property type="match status" value="1"/>
</dbReference>
<dbReference type="UniPathway" id="UPA00074">
    <property type="reaction ID" value="UER00132"/>
</dbReference>
<dbReference type="GO" id="GO:0070626">
    <property type="term" value="F:(S)-2-(5-amino-1-(5-phospho-D-ribosyl)imidazole-4-carboxamido) succinate lyase (fumarate-forming) activity"/>
    <property type="evidence" value="ECO:0007669"/>
    <property type="project" value="TreeGrafter"/>
</dbReference>
<dbReference type="NCBIfam" id="TIGR00928">
    <property type="entry name" value="purB"/>
    <property type="match status" value="1"/>
</dbReference>